<dbReference type="SUPFAM" id="SSF53383">
    <property type="entry name" value="PLP-dependent transferases"/>
    <property type="match status" value="1"/>
</dbReference>
<reference evidence="11" key="3">
    <citation type="journal article" date="2019" name="BMC Res. Notes">
        <title>Complete genome sequence of the Sulfodiicoccus acidiphilus strain HS-1T, the first crenarchaeon that lacks polB3, isolated from an acidic hot spring in Ohwaku-dani, Hakone, Japan.</title>
        <authorList>
            <person name="Sakai H.D."/>
            <person name="Kurosawa N."/>
        </authorList>
    </citation>
    <scope>NUCLEOTIDE SEQUENCE</scope>
    <source>
        <strain evidence="11">HS-1</strain>
    </source>
</reference>
<dbReference type="InterPro" id="IPR050106">
    <property type="entry name" value="HistidinolP_aminotransfase"/>
</dbReference>
<keyword evidence="7" id="KW-0368">Histidine biosynthesis</keyword>
<dbReference type="PANTHER" id="PTHR43643:SF6">
    <property type="entry name" value="HISTIDINOL-PHOSPHATE AMINOTRANSFERASE"/>
    <property type="match status" value="1"/>
</dbReference>
<reference evidence="12" key="1">
    <citation type="journal article" date="2014" name="Int. J. Syst. Evol. Microbiol.">
        <title>Complete genome sequence of Corynebacterium casei LMG S-19264T (=DSM 44701T), isolated from a smear-ripened cheese.</title>
        <authorList>
            <consortium name="US DOE Joint Genome Institute (JGI-PGF)"/>
            <person name="Walter F."/>
            <person name="Albersmeier A."/>
            <person name="Kalinowski J."/>
            <person name="Ruckert C."/>
        </authorList>
    </citation>
    <scope>NUCLEOTIDE SEQUENCE</scope>
    <source>
        <strain evidence="12">JCM 31740</strain>
    </source>
</reference>
<dbReference type="RefSeq" id="WP_229768181.1">
    <property type="nucleotide sequence ID" value="NZ_AP018553.1"/>
</dbReference>
<comment type="similarity">
    <text evidence="2">Belongs to the class-II pyridoxal-phosphate-dependent aminotransferase family. Histidinol-phosphate aminotransferase subfamily.</text>
</comment>
<evidence type="ECO:0000256" key="2">
    <source>
        <dbReference type="ARBA" id="ARBA00007970"/>
    </source>
</evidence>
<evidence type="ECO:0000313" key="12">
    <source>
        <dbReference type="EMBL" id="GGT95486.1"/>
    </source>
</evidence>
<comment type="catalytic activity">
    <reaction evidence="8">
        <text>L-histidinol phosphate + 2-oxoglutarate = 3-(imidazol-4-yl)-2-oxopropyl phosphate + L-glutamate</text>
        <dbReference type="Rhea" id="RHEA:23744"/>
        <dbReference type="ChEBI" id="CHEBI:16810"/>
        <dbReference type="ChEBI" id="CHEBI:29985"/>
        <dbReference type="ChEBI" id="CHEBI:57766"/>
        <dbReference type="ChEBI" id="CHEBI:57980"/>
        <dbReference type="EC" id="2.6.1.9"/>
    </reaction>
</comment>
<keyword evidence="4" id="KW-0028">Amino-acid biosynthesis</keyword>
<dbReference type="InterPro" id="IPR015421">
    <property type="entry name" value="PyrdxlP-dep_Trfase_major"/>
</dbReference>
<dbReference type="GO" id="GO:0000105">
    <property type="term" value="P:L-histidine biosynthetic process"/>
    <property type="evidence" value="ECO:0007669"/>
    <property type="project" value="UniProtKB-KW"/>
</dbReference>
<dbReference type="Proteomes" id="UP000616143">
    <property type="component" value="Unassembled WGS sequence"/>
</dbReference>
<dbReference type="GO" id="GO:0004400">
    <property type="term" value="F:histidinol-phosphate transaminase activity"/>
    <property type="evidence" value="ECO:0007669"/>
    <property type="project" value="UniProtKB-EC"/>
</dbReference>
<dbReference type="EC" id="2.6.1.-" evidence="9"/>
<dbReference type="EMBL" id="BMQS01000009">
    <property type="protein sequence ID" value="GGT95486.1"/>
    <property type="molecule type" value="Genomic_DNA"/>
</dbReference>
<evidence type="ECO:0000256" key="6">
    <source>
        <dbReference type="ARBA" id="ARBA00022898"/>
    </source>
</evidence>
<evidence type="ECO:0000256" key="8">
    <source>
        <dbReference type="ARBA" id="ARBA00047481"/>
    </source>
</evidence>
<dbReference type="Proteomes" id="UP000276741">
    <property type="component" value="Chromosome"/>
</dbReference>
<evidence type="ECO:0000256" key="7">
    <source>
        <dbReference type="ARBA" id="ARBA00023102"/>
    </source>
</evidence>
<evidence type="ECO:0000256" key="1">
    <source>
        <dbReference type="ARBA" id="ARBA00005011"/>
    </source>
</evidence>
<protein>
    <recommendedName>
        <fullName evidence="9">Aminotransferase</fullName>
        <ecNumber evidence="9">2.6.1.-</ecNumber>
    </recommendedName>
</protein>
<dbReference type="AlphaFoldDB" id="A0A348B3D7"/>
<proteinExistence type="inferred from homology"/>
<dbReference type="InterPro" id="IPR015422">
    <property type="entry name" value="PyrdxlP-dep_Trfase_small"/>
</dbReference>
<keyword evidence="13" id="KW-1185">Reference proteome</keyword>
<dbReference type="PANTHER" id="PTHR43643">
    <property type="entry name" value="HISTIDINOL-PHOSPHATE AMINOTRANSFERASE 2"/>
    <property type="match status" value="1"/>
</dbReference>
<dbReference type="InterPro" id="IPR015424">
    <property type="entry name" value="PyrdxlP-dep_Trfase"/>
</dbReference>
<keyword evidence="5 9" id="KW-0808">Transferase</keyword>
<keyword evidence="6" id="KW-0663">Pyridoxal phosphate</keyword>
<evidence type="ECO:0000313" key="11">
    <source>
        <dbReference type="EMBL" id="BBD72689.1"/>
    </source>
</evidence>
<evidence type="ECO:0000256" key="3">
    <source>
        <dbReference type="ARBA" id="ARBA00022576"/>
    </source>
</evidence>
<sequence length="304" mass="33929">MRDFSVNLNPLGTPKFVEELLAEAVREGVHRVYPDDYRPLKETIGELYDVPPESVGVFNGATQALLLLPPSRVPEPNFSEYRRSQSYLALEEEDEFRYPLQGDRVITGNPVNPTGSPLDEEDVISFLSSGGVLTLDESFADISPVRRHAKLTQEFENLLVVSSLTKMLAVPGLRIGITLGYASSQLEKLAGPWRVNSLIYYVLVNASVKEVKNFIDRSRERVSQLLAKVVRCPLVPYRSSAPFFLARSPIPASVLNHELRKRGFVVRDASDFIGLSPRHVRVALRDDLDDLCIAISEVLTDPPI</sequence>
<feature type="domain" description="Aminotransferase class I/classII large" evidence="10">
    <location>
        <begin position="105"/>
        <end position="289"/>
    </location>
</feature>
<evidence type="ECO:0000259" key="10">
    <source>
        <dbReference type="Pfam" id="PF00155"/>
    </source>
</evidence>
<dbReference type="EMBL" id="AP018553">
    <property type="protein sequence ID" value="BBD72689.1"/>
    <property type="molecule type" value="Genomic_DNA"/>
</dbReference>
<evidence type="ECO:0000256" key="5">
    <source>
        <dbReference type="ARBA" id="ARBA00022679"/>
    </source>
</evidence>
<evidence type="ECO:0000256" key="9">
    <source>
        <dbReference type="RuleBase" id="RU000481"/>
    </source>
</evidence>
<organism evidence="11 13">
    <name type="scientific">Sulfodiicoccus acidiphilus</name>
    <dbReference type="NCBI Taxonomy" id="1670455"/>
    <lineage>
        <taxon>Archaea</taxon>
        <taxon>Thermoproteota</taxon>
        <taxon>Thermoprotei</taxon>
        <taxon>Sulfolobales</taxon>
        <taxon>Sulfolobaceae</taxon>
        <taxon>Sulfodiicoccus</taxon>
    </lineage>
</organism>
<dbReference type="Pfam" id="PF00155">
    <property type="entry name" value="Aminotran_1_2"/>
    <property type="match status" value="1"/>
</dbReference>
<evidence type="ECO:0000256" key="4">
    <source>
        <dbReference type="ARBA" id="ARBA00022605"/>
    </source>
</evidence>
<dbReference type="InterPro" id="IPR004839">
    <property type="entry name" value="Aminotransferase_I/II_large"/>
</dbReference>
<dbReference type="KEGG" id="sacd:HS1genome_1078"/>
<dbReference type="Gene3D" id="3.90.1150.10">
    <property type="entry name" value="Aspartate Aminotransferase, domain 1"/>
    <property type="match status" value="1"/>
</dbReference>
<dbReference type="PROSITE" id="PS00105">
    <property type="entry name" value="AA_TRANSFER_CLASS_1"/>
    <property type="match status" value="1"/>
</dbReference>
<dbReference type="GO" id="GO:0030170">
    <property type="term" value="F:pyridoxal phosphate binding"/>
    <property type="evidence" value="ECO:0007669"/>
    <property type="project" value="InterPro"/>
</dbReference>
<reference evidence="13" key="2">
    <citation type="submission" date="2018-04" db="EMBL/GenBank/DDBJ databases">
        <title>Complete genome sequence of Sulfodiicoccus acidiphilus strain HS-1.</title>
        <authorList>
            <person name="Sakai H.D."/>
            <person name="Kurosawa N."/>
        </authorList>
    </citation>
    <scope>NUCLEOTIDE SEQUENCE [LARGE SCALE GENOMIC DNA]</scope>
    <source>
        <strain evidence="13">HS-1</strain>
    </source>
</reference>
<dbReference type="CDD" id="cd00609">
    <property type="entry name" value="AAT_like"/>
    <property type="match status" value="1"/>
</dbReference>
<reference evidence="12" key="4">
    <citation type="submission" date="2020-09" db="EMBL/GenBank/DDBJ databases">
        <authorList>
            <person name="Sun Q."/>
            <person name="Ohkuma M."/>
        </authorList>
    </citation>
    <scope>NUCLEOTIDE SEQUENCE</scope>
    <source>
        <strain evidence="12">JCM 31740</strain>
    </source>
</reference>
<dbReference type="Gene3D" id="3.40.640.10">
    <property type="entry name" value="Type I PLP-dependent aspartate aminotransferase-like (Major domain)"/>
    <property type="match status" value="1"/>
</dbReference>
<dbReference type="GeneID" id="38666591"/>
<name>A0A348B3D7_9CREN</name>
<comment type="cofactor">
    <cofactor evidence="9">
        <name>pyridoxal 5'-phosphate</name>
        <dbReference type="ChEBI" id="CHEBI:597326"/>
    </cofactor>
</comment>
<comment type="pathway">
    <text evidence="1">Amino-acid biosynthesis; L-histidine biosynthesis; L-histidine from 5-phospho-alpha-D-ribose 1-diphosphate: step 7/9.</text>
</comment>
<dbReference type="InterPro" id="IPR004838">
    <property type="entry name" value="NHTrfase_class1_PyrdxlP-BS"/>
</dbReference>
<keyword evidence="3 9" id="KW-0032">Aminotransferase</keyword>
<comment type="similarity">
    <text evidence="9">Belongs to the class-I pyridoxal-phosphate-dependent aminotransferase family.</text>
</comment>
<gene>
    <name evidence="12" type="ORF">GCM10007116_11280</name>
    <name evidence="11" type="ORF">HS1genome_1078</name>
</gene>
<accession>A0A348B3D7</accession>
<evidence type="ECO:0000313" key="13">
    <source>
        <dbReference type="Proteomes" id="UP000276741"/>
    </source>
</evidence>